<keyword evidence="6 9" id="KW-0472">Membrane</keyword>
<evidence type="ECO:0000256" key="6">
    <source>
        <dbReference type="ARBA" id="ARBA00023136"/>
    </source>
</evidence>
<dbReference type="GO" id="GO:0016020">
    <property type="term" value="C:membrane"/>
    <property type="evidence" value="ECO:0007669"/>
    <property type="project" value="UniProtKB-SubCell"/>
</dbReference>
<evidence type="ECO:0000256" key="9">
    <source>
        <dbReference type="SAM" id="Phobius"/>
    </source>
</evidence>
<keyword evidence="5" id="KW-0297">G-protein coupled receptor</keyword>
<comment type="caution">
    <text evidence="10">The sequence shown here is derived from an EMBL/GenBank/DDBJ whole genome shotgun (WGS) entry which is preliminary data.</text>
</comment>
<gene>
    <name evidence="10" type="ORF">AMEX_G14544</name>
</gene>
<sequence length="315" mass="36795">MFHSIHWSFSISISLKTFQSVNVPLSLFSIFMDIFFIFCLSPVSEQQRLKPPLLVLLGSLVGCNTALHFFTLLFVHSDFANSLSETDSYSFYYFTAQCLLFTMRVSITSCLWLNVFYYCQIVPARHPFLIMLKRNIRLFVYSALIIDKFFFLEEFIVYIASYLIRLYRKPEIYNSTYTNMVTNALIVDIWLRLVYFFFSVCMMLASGCATISYLRRHMRNMEKSSRSSARLQSQLRVTITGIIQTLLYLLCSVWLILDDVAFYLTTADFDQKAYIFYTVISLYSFGTNINLGVGQTVFREQAILIWQKLFGSFLD</sequence>
<keyword evidence="8" id="KW-0807">Transducer</keyword>
<dbReference type="PANTHER" id="PTHR11394:SF47">
    <property type="entry name" value="TASTE RECEPTOR TYPE 2 MEMBER 40"/>
    <property type="match status" value="1"/>
</dbReference>
<evidence type="ECO:0000256" key="2">
    <source>
        <dbReference type="ARBA" id="ARBA00022606"/>
    </source>
</evidence>
<keyword evidence="7 10" id="KW-0675">Receptor</keyword>
<dbReference type="AlphaFoldDB" id="A0A8T2LJD7"/>
<keyword evidence="2" id="KW-0716">Sensory transduction</keyword>
<dbReference type="GO" id="GO:0004930">
    <property type="term" value="F:G protein-coupled receptor activity"/>
    <property type="evidence" value="ECO:0007669"/>
    <property type="project" value="UniProtKB-KW"/>
</dbReference>
<comment type="subcellular location">
    <subcellularLocation>
        <location evidence="1">Membrane</location>
        <topology evidence="1">Multi-pass membrane protein</topology>
    </subcellularLocation>
</comment>
<organism evidence="10 11">
    <name type="scientific">Astyanax mexicanus</name>
    <name type="common">Blind cave fish</name>
    <name type="synonym">Astyanax fasciatus mexicanus</name>
    <dbReference type="NCBI Taxonomy" id="7994"/>
    <lineage>
        <taxon>Eukaryota</taxon>
        <taxon>Metazoa</taxon>
        <taxon>Chordata</taxon>
        <taxon>Craniata</taxon>
        <taxon>Vertebrata</taxon>
        <taxon>Euteleostomi</taxon>
        <taxon>Actinopterygii</taxon>
        <taxon>Neopterygii</taxon>
        <taxon>Teleostei</taxon>
        <taxon>Ostariophysi</taxon>
        <taxon>Characiformes</taxon>
        <taxon>Characoidei</taxon>
        <taxon>Acestrorhamphidae</taxon>
        <taxon>Acestrorhamphinae</taxon>
        <taxon>Astyanax</taxon>
    </lineage>
</organism>
<evidence type="ECO:0000256" key="8">
    <source>
        <dbReference type="ARBA" id="ARBA00023224"/>
    </source>
</evidence>
<feature type="transmembrane region" description="Helical" evidence="9">
    <location>
        <begin position="189"/>
        <end position="214"/>
    </location>
</feature>
<evidence type="ECO:0000313" key="11">
    <source>
        <dbReference type="Proteomes" id="UP000752171"/>
    </source>
</evidence>
<evidence type="ECO:0000256" key="5">
    <source>
        <dbReference type="ARBA" id="ARBA00023040"/>
    </source>
</evidence>
<protein>
    <submittedName>
        <fullName evidence="10">Taste receptor type 2 member 1</fullName>
    </submittedName>
</protein>
<accession>A0A8T2LJD7</accession>
<proteinExistence type="predicted"/>
<dbReference type="SUPFAM" id="SSF81321">
    <property type="entry name" value="Family A G protein-coupled receptor-like"/>
    <property type="match status" value="1"/>
</dbReference>
<evidence type="ECO:0000313" key="10">
    <source>
        <dbReference type="EMBL" id="KAG9271600.1"/>
    </source>
</evidence>
<name>A0A8T2LJD7_ASTMX</name>
<evidence type="ECO:0000256" key="4">
    <source>
        <dbReference type="ARBA" id="ARBA00022989"/>
    </source>
</evidence>
<evidence type="ECO:0000256" key="7">
    <source>
        <dbReference type="ARBA" id="ARBA00023170"/>
    </source>
</evidence>
<feature type="transmembrane region" description="Helical" evidence="9">
    <location>
        <begin position="235"/>
        <end position="257"/>
    </location>
</feature>
<feature type="transmembrane region" description="Helical" evidence="9">
    <location>
        <begin position="53"/>
        <end position="74"/>
    </location>
</feature>
<dbReference type="Gene3D" id="1.20.1070.10">
    <property type="entry name" value="Rhodopsin 7-helix transmembrane proteins"/>
    <property type="match status" value="1"/>
</dbReference>
<evidence type="ECO:0000256" key="3">
    <source>
        <dbReference type="ARBA" id="ARBA00022692"/>
    </source>
</evidence>
<evidence type="ECO:0000256" key="1">
    <source>
        <dbReference type="ARBA" id="ARBA00004141"/>
    </source>
</evidence>
<feature type="transmembrane region" description="Helical" evidence="9">
    <location>
        <begin position="94"/>
        <end position="117"/>
    </location>
</feature>
<feature type="transmembrane region" description="Helical" evidence="9">
    <location>
        <begin position="20"/>
        <end position="41"/>
    </location>
</feature>
<dbReference type="PANTHER" id="PTHR11394">
    <property type="entry name" value="TASTE RECEPTOR TYPE 2"/>
    <property type="match status" value="1"/>
</dbReference>
<dbReference type="Proteomes" id="UP000752171">
    <property type="component" value="Unassembled WGS sequence"/>
</dbReference>
<reference evidence="10 11" key="1">
    <citation type="submission" date="2021-07" db="EMBL/GenBank/DDBJ databases">
        <authorList>
            <person name="Imarazene B."/>
            <person name="Zahm M."/>
            <person name="Klopp C."/>
            <person name="Cabau C."/>
            <person name="Beille S."/>
            <person name="Jouanno E."/>
            <person name="Castinel A."/>
            <person name="Lluch J."/>
            <person name="Gil L."/>
            <person name="Kuchtly C."/>
            <person name="Lopez Roques C."/>
            <person name="Donnadieu C."/>
            <person name="Parrinello H."/>
            <person name="Journot L."/>
            <person name="Du K."/>
            <person name="Schartl M."/>
            <person name="Retaux S."/>
            <person name="Guiguen Y."/>
        </authorList>
    </citation>
    <scope>NUCLEOTIDE SEQUENCE [LARGE SCALE GENOMIC DNA]</scope>
    <source>
        <strain evidence="10">Pach_M1</strain>
        <tissue evidence="10">Testis</tissue>
    </source>
</reference>
<dbReference type="EMBL" id="JAICCE010000011">
    <property type="protein sequence ID" value="KAG9271600.1"/>
    <property type="molecule type" value="Genomic_DNA"/>
</dbReference>
<keyword evidence="3 9" id="KW-0812">Transmembrane</keyword>
<feature type="transmembrane region" description="Helical" evidence="9">
    <location>
        <begin position="138"/>
        <end position="164"/>
    </location>
</feature>
<keyword evidence="4 9" id="KW-1133">Transmembrane helix</keyword>
<feature type="transmembrane region" description="Helical" evidence="9">
    <location>
        <begin position="273"/>
        <end position="293"/>
    </location>
</feature>